<evidence type="ECO:0008006" key="4">
    <source>
        <dbReference type="Google" id="ProtNLM"/>
    </source>
</evidence>
<keyword evidence="1" id="KW-0472">Membrane</keyword>
<protein>
    <recommendedName>
        <fullName evidence="4">DUF3784 domain-containing protein</fullName>
    </recommendedName>
</protein>
<name>A0A2T4PVC9_9STAP</name>
<dbReference type="Proteomes" id="UP000241209">
    <property type="component" value="Unassembled WGS sequence"/>
</dbReference>
<proteinExistence type="predicted"/>
<accession>A0A2T4PVC9</accession>
<comment type="caution">
    <text evidence="2">The sequence shown here is derived from an EMBL/GenBank/DDBJ whole genome shotgun (WGS) entry which is preliminary data.</text>
</comment>
<feature type="transmembrane region" description="Helical" evidence="1">
    <location>
        <begin position="6"/>
        <end position="25"/>
    </location>
</feature>
<sequence>MIALKWLIFIMITLMMWTVYYKYIAINTKEFKKERQLDERQLRIRLEILSNTFGYMFLIIMSYIAIKLCGISGHAHNIFTQYPEIFFVVILFIVYAMNVLIVKKKYS</sequence>
<organism evidence="2 3">
    <name type="scientific">Mammaliicoccus vitulinus</name>
    <dbReference type="NCBI Taxonomy" id="71237"/>
    <lineage>
        <taxon>Bacteria</taxon>
        <taxon>Bacillati</taxon>
        <taxon>Bacillota</taxon>
        <taxon>Bacilli</taxon>
        <taxon>Bacillales</taxon>
        <taxon>Staphylococcaceae</taxon>
        <taxon>Mammaliicoccus</taxon>
    </lineage>
</organism>
<evidence type="ECO:0000313" key="3">
    <source>
        <dbReference type="Proteomes" id="UP000241209"/>
    </source>
</evidence>
<keyword evidence="1" id="KW-1133">Transmembrane helix</keyword>
<keyword evidence="1" id="KW-0812">Transmembrane</keyword>
<evidence type="ECO:0000313" key="2">
    <source>
        <dbReference type="EMBL" id="PTI30397.1"/>
    </source>
</evidence>
<gene>
    <name evidence="2" type="ORF">BU072_03035</name>
</gene>
<dbReference type="EMBL" id="PZFK01000005">
    <property type="protein sequence ID" value="PTI30397.1"/>
    <property type="molecule type" value="Genomic_DNA"/>
</dbReference>
<dbReference type="STRING" id="1167632.GCA_000286335_02316"/>
<dbReference type="GeneID" id="64117917"/>
<feature type="transmembrane region" description="Helical" evidence="1">
    <location>
        <begin position="85"/>
        <end position="102"/>
    </location>
</feature>
<dbReference type="AlphaFoldDB" id="A0A2T4PVC9"/>
<reference evidence="2 3" key="1">
    <citation type="journal article" date="2016" name="Front. Microbiol.">
        <title>Comprehensive Phylogenetic Analysis of Bovine Non-aureus Staphylococci Species Based on Whole-Genome Sequencing.</title>
        <authorList>
            <person name="Naushad S."/>
            <person name="Barkema H.W."/>
            <person name="Luby C."/>
            <person name="Condas L.A."/>
            <person name="Nobrega D.B."/>
            <person name="Carson D.A."/>
            <person name="De Buck J."/>
        </authorList>
    </citation>
    <scope>NUCLEOTIDE SEQUENCE [LARGE SCALE GENOMIC DNA]</scope>
    <source>
        <strain evidence="2 3">SNUC 2204</strain>
    </source>
</reference>
<feature type="transmembrane region" description="Helical" evidence="1">
    <location>
        <begin position="46"/>
        <end position="65"/>
    </location>
</feature>
<dbReference type="RefSeq" id="WP_107537145.1">
    <property type="nucleotide sequence ID" value="NZ_BMDF01000008.1"/>
</dbReference>
<evidence type="ECO:0000256" key="1">
    <source>
        <dbReference type="SAM" id="Phobius"/>
    </source>
</evidence>